<evidence type="ECO:0000256" key="3">
    <source>
        <dbReference type="SAM" id="SignalP"/>
    </source>
</evidence>
<feature type="region of interest" description="Disordered" evidence="2">
    <location>
        <begin position="117"/>
        <end position="166"/>
    </location>
</feature>
<reference evidence="5 6" key="1">
    <citation type="submission" date="2016-04" db="EMBL/GenBank/DDBJ databases">
        <title>A degradative enzymes factory behind the ericoid mycorrhizal symbiosis.</title>
        <authorList>
            <consortium name="DOE Joint Genome Institute"/>
            <person name="Martino E."/>
            <person name="Morin E."/>
            <person name="Grelet G."/>
            <person name="Kuo A."/>
            <person name="Kohler A."/>
            <person name="Daghino S."/>
            <person name="Barry K."/>
            <person name="Choi C."/>
            <person name="Cichocki N."/>
            <person name="Clum A."/>
            <person name="Copeland A."/>
            <person name="Hainaut M."/>
            <person name="Haridas S."/>
            <person name="Labutti K."/>
            <person name="Lindquist E."/>
            <person name="Lipzen A."/>
            <person name="Khouja H.-R."/>
            <person name="Murat C."/>
            <person name="Ohm R."/>
            <person name="Olson A."/>
            <person name="Spatafora J."/>
            <person name="Veneault-Fourrey C."/>
            <person name="Henrissat B."/>
            <person name="Grigoriev I."/>
            <person name="Martin F."/>
            <person name="Perotto S."/>
        </authorList>
    </citation>
    <scope>NUCLEOTIDE SEQUENCE [LARGE SCALE GENOMIC DNA]</scope>
    <source>
        <strain evidence="5 6">E</strain>
    </source>
</reference>
<dbReference type="InParanoid" id="A0A2J6SGF0"/>
<dbReference type="PANTHER" id="PTHR40633">
    <property type="entry name" value="MATRIX PROTEIN, PUTATIVE (AFU_ORTHOLOGUE AFUA_8G05410)-RELATED"/>
    <property type="match status" value="1"/>
</dbReference>
<dbReference type="InterPro" id="IPR018466">
    <property type="entry name" value="Kre9/Knh1-like_N"/>
</dbReference>
<protein>
    <recommendedName>
        <fullName evidence="4">Yeast cell wall synthesis Kre9/Knh1-like N-terminal domain-containing protein</fullName>
    </recommendedName>
</protein>
<evidence type="ECO:0000313" key="5">
    <source>
        <dbReference type="EMBL" id="PMD49848.1"/>
    </source>
</evidence>
<dbReference type="OrthoDB" id="5589325at2759"/>
<dbReference type="RefSeq" id="XP_024726752.1">
    <property type="nucleotide sequence ID" value="XM_024882105.1"/>
</dbReference>
<keyword evidence="6" id="KW-1185">Reference proteome</keyword>
<evidence type="ECO:0000256" key="2">
    <source>
        <dbReference type="SAM" id="MobiDB-lite"/>
    </source>
</evidence>
<gene>
    <name evidence="5" type="ORF">K444DRAFT_622461</name>
</gene>
<feature type="signal peptide" evidence="3">
    <location>
        <begin position="1"/>
        <end position="18"/>
    </location>
</feature>
<dbReference type="InterPro" id="IPR052982">
    <property type="entry name" value="SRP1/TIP1-like"/>
</dbReference>
<dbReference type="PANTHER" id="PTHR40633:SF1">
    <property type="entry name" value="GPI ANCHORED SERINE-THREONINE RICH PROTEIN (AFU_ORTHOLOGUE AFUA_1G03630)"/>
    <property type="match status" value="1"/>
</dbReference>
<evidence type="ECO:0000256" key="1">
    <source>
        <dbReference type="ARBA" id="ARBA00022729"/>
    </source>
</evidence>
<name>A0A2J6SGF0_9HELO</name>
<evidence type="ECO:0000313" key="6">
    <source>
        <dbReference type="Proteomes" id="UP000235371"/>
    </source>
</evidence>
<dbReference type="AlphaFoldDB" id="A0A2J6SGF0"/>
<accession>A0A2J6SGF0</accession>
<feature type="chain" id="PRO_5014440856" description="Yeast cell wall synthesis Kre9/Knh1-like N-terminal domain-containing protein" evidence="3">
    <location>
        <begin position="19"/>
        <end position="189"/>
    </location>
</feature>
<dbReference type="STRING" id="1095630.A0A2J6SGF0"/>
<sequence>MQFTKFLVAAAAFTLANAQVEFTMNADFFAASYVAGVSVMNLTWDLNSGPVTLKLMNGPSTNLSLVETIKSGVTGTSYPYTPSTNLAAGQYAFEIDDSSSKLINYSKQFALTGGSASTVTSTGSTSSATPSPTSNSTSTSTTNTKTTTKTSSSPTSTSSSTTPKINSATSVASPLALILLAFAAMVSLN</sequence>
<organism evidence="5 6">
    <name type="scientific">Hyaloscypha bicolor E</name>
    <dbReference type="NCBI Taxonomy" id="1095630"/>
    <lineage>
        <taxon>Eukaryota</taxon>
        <taxon>Fungi</taxon>
        <taxon>Dikarya</taxon>
        <taxon>Ascomycota</taxon>
        <taxon>Pezizomycotina</taxon>
        <taxon>Leotiomycetes</taxon>
        <taxon>Helotiales</taxon>
        <taxon>Hyaloscyphaceae</taxon>
        <taxon>Hyaloscypha</taxon>
        <taxon>Hyaloscypha bicolor</taxon>
    </lineage>
</organism>
<proteinExistence type="predicted"/>
<feature type="domain" description="Yeast cell wall synthesis Kre9/Knh1-like N-terminal" evidence="4">
    <location>
        <begin position="35"/>
        <end position="110"/>
    </location>
</feature>
<dbReference type="Pfam" id="PF10342">
    <property type="entry name" value="Kre9_KNH"/>
    <property type="match status" value="1"/>
</dbReference>
<evidence type="ECO:0000259" key="4">
    <source>
        <dbReference type="Pfam" id="PF10342"/>
    </source>
</evidence>
<keyword evidence="1 3" id="KW-0732">Signal</keyword>
<dbReference type="GeneID" id="36590182"/>
<feature type="compositionally biased region" description="Low complexity" evidence="2">
    <location>
        <begin position="117"/>
        <end position="162"/>
    </location>
</feature>
<dbReference type="EMBL" id="KZ613919">
    <property type="protein sequence ID" value="PMD49848.1"/>
    <property type="molecule type" value="Genomic_DNA"/>
</dbReference>
<dbReference type="Proteomes" id="UP000235371">
    <property type="component" value="Unassembled WGS sequence"/>
</dbReference>